<feature type="region of interest" description="Disordered" evidence="1">
    <location>
        <begin position="1"/>
        <end position="20"/>
    </location>
</feature>
<evidence type="ECO:0000256" key="1">
    <source>
        <dbReference type="SAM" id="MobiDB-lite"/>
    </source>
</evidence>
<organism evidence="2 3">
    <name type="scientific">Adineta steineri</name>
    <dbReference type="NCBI Taxonomy" id="433720"/>
    <lineage>
        <taxon>Eukaryota</taxon>
        <taxon>Metazoa</taxon>
        <taxon>Spiralia</taxon>
        <taxon>Gnathifera</taxon>
        <taxon>Rotifera</taxon>
        <taxon>Eurotatoria</taxon>
        <taxon>Bdelloidea</taxon>
        <taxon>Adinetida</taxon>
        <taxon>Adinetidae</taxon>
        <taxon>Adineta</taxon>
    </lineage>
</organism>
<proteinExistence type="predicted"/>
<accession>A0A818UQL2</accession>
<evidence type="ECO:0000313" key="2">
    <source>
        <dbReference type="EMBL" id="CAF3696275.1"/>
    </source>
</evidence>
<protein>
    <submittedName>
        <fullName evidence="2">Uncharacterized protein</fullName>
    </submittedName>
</protein>
<evidence type="ECO:0000313" key="3">
    <source>
        <dbReference type="Proteomes" id="UP000663868"/>
    </source>
</evidence>
<dbReference type="EMBL" id="CAJOBB010000513">
    <property type="protein sequence ID" value="CAF3696275.1"/>
    <property type="molecule type" value="Genomic_DNA"/>
</dbReference>
<dbReference type="AlphaFoldDB" id="A0A818UQL2"/>
<sequence length="70" mass="7456">MAQGNPSTVTFPPSYNPADTSGDQQPWMFLFTTIHPISSSQLQSVGICYIILGLVSIAVETAILSGEVKV</sequence>
<reference evidence="2" key="1">
    <citation type="submission" date="2021-02" db="EMBL/GenBank/DDBJ databases">
        <authorList>
            <person name="Nowell W R."/>
        </authorList>
    </citation>
    <scope>NUCLEOTIDE SEQUENCE</scope>
</reference>
<name>A0A818UQL2_9BILA</name>
<comment type="caution">
    <text evidence="2">The sequence shown here is derived from an EMBL/GenBank/DDBJ whole genome shotgun (WGS) entry which is preliminary data.</text>
</comment>
<gene>
    <name evidence="2" type="ORF">KXQ929_LOCUS10716</name>
</gene>
<dbReference type="Proteomes" id="UP000663868">
    <property type="component" value="Unassembled WGS sequence"/>
</dbReference>